<proteinExistence type="inferred from homology"/>
<keyword evidence="2 5" id="KW-0812">Transmembrane</keyword>
<organism evidence="6">
    <name type="scientific">hydrothermal vent metagenome</name>
    <dbReference type="NCBI Taxonomy" id="652676"/>
    <lineage>
        <taxon>unclassified sequences</taxon>
        <taxon>metagenomes</taxon>
        <taxon>ecological metagenomes</taxon>
    </lineage>
</organism>
<feature type="transmembrane region" description="Helical" evidence="5">
    <location>
        <begin position="50"/>
        <end position="70"/>
    </location>
</feature>
<feature type="transmembrane region" description="Helical" evidence="5">
    <location>
        <begin position="203"/>
        <end position="220"/>
    </location>
</feature>
<dbReference type="PANTHER" id="PTHR39344:SF1">
    <property type="entry name" value="UPF0182 PROTEIN SLL1060"/>
    <property type="match status" value="1"/>
</dbReference>
<dbReference type="AlphaFoldDB" id="A0A3B1CBA7"/>
<dbReference type="EMBL" id="UOGG01000032">
    <property type="protein sequence ID" value="VAX27489.1"/>
    <property type="molecule type" value="Genomic_DNA"/>
</dbReference>
<feature type="transmembrane region" description="Helical" evidence="5">
    <location>
        <begin position="157"/>
        <end position="182"/>
    </location>
</feature>
<dbReference type="GO" id="GO:0016020">
    <property type="term" value="C:membrane"/>
    <property type="evidence" value="ECO:0007669"/>
    <property type="project" value="InterPro"/>
</dbReference>
<evidence type="ECO:0000313" key="6">
    <source>
        <dbReference type="EMBL" id="VAX27489.1"/>
    </source>
</evidence>
<feature type="transmembrane region" description="Helical" evidence="5">
    <location>
        <begin position="7"/>
        <end position="30"/>
    </location>
</feature>
<evidence type="ECO:0000256" key="5">
    <source>
        <dbReference type="SAM" id="Phobius"/>
    </source>
</evidence>
<dbReference type="GO" id="GO:0005576">
    <property type="term" value="C:extracellular region"/>
    <property type="evidence" value="ECO:0007669"/>
    <property type="project" value="TreeGrafter"/>
</dbReference>
<gene>
    <name evidence="6" type="ORF">MNBD_NITROSPINAE05-1109</name>
</gene>
<reference evidence="6" key="1">
    <citation type="submission" date="2018-06" db="EMBL/GenBank/DDBJ databases">
        <authorList>
            <person name="Zhirakovskaya E."/>
        </authorList>
    </citation>
    <scope>NUCLEOTIDE SEQUENCE</scope>
</reference>
<accession>A0A3B1CBA7</accession>
<dbReference type="HAMAP" id="MF_01600">
    <property type="entry name" value="UPF0182"/>
    <property type="match status" value="1"/>
</dbReference>
<dbReference type="PANTHER" id="PTHR39344">
    <property type="entry name" value="UPF0182 PROTEIN SLL1060"/>
    <property type="match status" value="1"/>
</dbReference>
<name>A0A3B1CBA7_9ZZZZ</name>
<feature type="transmembrane region" description="Helical" evidence="5">
    <location>
        <begin position="247"/>
        <end position="267"/>
    </location>
</feature>
<evidence type="ECO:0000256" key="3">
    <source>
        <dbReference type="ARBA" id="ARBA00022989"/>
    </source>
</evidence>
<feature type="transmembrane region" description="Helical" evidence="5">
    <location>
        <begin position="105"/>
        <end position="122"/>
    </location>
</feature>
<dbReference type="Pfam" id="PF03699">
    <property type="entry name" value="UPF0182"/>
    <property type="match status" value="1"/>
</dbReference>
<evidence type="ECO:0000256" key="1">
    <source>
        <dbReference type="ARBA" id="ARBA00022475"/>
    </source>
</evidence>
<feature type="transmembrane region" description="Helical" evidence="5">
    <location>
        <begin position="274"/>
        <end position="294"/>
    </location>
</feature>
<evidence type="ECO:0000256" key="4">
    <source>
        <dbReference type="ARBA" id="ARBA00023136"/>
    </source>
</evidence>
<keyword evidence="1" id="KW-1003">Cell membrane</keyword>
<keyword evidence="3 5" id="KW-1133">Transmembrane helix</keyword>
<keyword evidence="4 5" id="KW-0472">Membrane</keyword>
<protein>
    <submittedName>
        <fullName evidence="6">UPF0182 protein AF1421</fullName>
    </submittedName>
</protein>
<dbReference type="InterPro" id="IPR005372">
    <property type="entry name" value="UPF0182"/>
</dbReference>
<sequence>MEKIKKWLFILAGVVVIGSLFADKILMFYVDLLWFENLGLDSVLWTTVGAQLGLGLLMAALFFVSTYFILRSIYTKTSHLPILLSDQVKKELPFLDLMASNLKPLVLLGPLVISAMTGLVMAQKWDILLKYFNAVPFGQVDPVFGQDYSFYLFHLPLWVLVKSVLWEGLVVVSIGVGLIYFFKRFVYLDSKGVVILPEARRTLFLLAACFFLLMAADFYFQRFGLLTEGNGTVTGIGYADDFGRLPLLMIMSGVAILGAVLSLLGMFSGGFKKVVWTAGGLAVLYFGGNVYPTILQKFIVDPNELIKETPYIEHTIAGSLKGYGLDQTETHILKGTTSLTAENIKANAPTIENIRLWDEEPLLDTLGQIQEIRTYYQFNSVDNDRYMIDGVYRQTLLSPRELLASSLPNRTWINEHLTFTHGYGVSMSPVNQVTPEGLPVLLIKDIPPQSSVDLVVTRPEIYFGELPNDHVFVNTGTKEFDYPEGENNVYTNYQGNGGVTITSFIRKAILAARFKTMKILFSQDIENDSRVLMYRNITERVQKVAPFLRLDNDPYLVISGGRLLWIYDAYTVSDRFPYSEMIPNFGNYVRNSVKIVIDAYEGSMNFYIADSKDPIILTYRKIFPGLFKDIDAMPEDLKSHIRYPSDLFSIQTFIYATYHMSTPQVFYNKEDQWEIPEIDGKIMQPYYTIMKLPSKEKEEYILMLPFTPKGKANLSAWMVARSDGDHYGKLVVYTFPKQKLIYGPSQIVARINQDADVSRQISLWDQRGSSVIQGNLLVIPIEEALIYVRPLYLKADAGKIPELKRVIVGYEDSIAMEKTLDEALHKIFGGLMGKQKGEQKRATSAEPELPSMSITSGKGIVLSKTDYMKIKQIFERVMGAQTELDRSLANYKKDLRSLGKVLEEAEAGRPATGAAPTAE</sequence>
<evidence type="ECO:0000256" key="2">
    <source>
        <dbReference type="ARBA" id="ARBA00022692"/>
    </source>
</evidence>